<feature type="domain" description="Reverse transcriptase" evidence="1">
    <location>
        <begin position="1"/>
        <end position="340"/>
    </location>
</feature>
<dbReference type="PANTHER" id="PTHR34047:SF8">
    <property type="entry name" value="PROTEIN YKFC"/>
    <property type="match status" value="1"/>
</dbReference>
<organism evidence="2 3">
    <name type="scientific">Candidatus Nomurabacteria bacterium GW2011_GWB1_35_20</name>
    <dbReference type="NCBI Taxonomy" id="1618740"/>
    <lineage>
        <taxon>Bacteria</taxon>
        <taxon>Candidatus Nomuraibacteriota</taxon>
    </lineage>
</organism>
<dbReference type="PROSITE" id="PS50878">
    <property type="entry name" value="RT_POL"/>
    <property type="match status" value="1"/>
</dbReference>
<dbReference type="Pfam" id="PF00078">
    <property type="entry name" value="RVT_1"/>
    <property type="match status" value="1"/>
</dbReference>
<comment type="caution">
    <text evidence="2">The sequence shown here is derived from an EMBL/GenBank/DDBJ whole genome shotgun (WGS) entry which is preliminary data.</text>
</comment>
<dbReference type="Proteomes" id="UP000034923">
    <property type="component" value="Unassembled WGS sequence"/>
</dbReference>
<name>A0A0G0C6Q0_9BACT</name>
<sequence length="427" mass="50912">MLYQEWKNQIKPDKKQRNYQHIDNPLDLDNEKVFKKVTSVIGNIKNHQFLPFIKRNEVKIRFRKNESGQVRRKPKIREIKYASHLDSHIYSFYNFILMNKYEEYLKNLDIGENVIAYRKIKIEETGKGKNNIYFAKEVFDYISKQDECVVVTQDIEGFFDNLNHRFLKEKICKVIGTEKLDDSLYKVFRSLTAHKYIEYDDFVNKKRKIKSNKYAVYKTLEGIVNKNKNNKGIPQGSPVSGLLANIYLIDFDNDIKNNFPDVFYRRYSDDLVFVCRKDQRISLLEFIDKKIKDSLLHINSEKSFISYFKKDGGKTICEKVTNGLDEKRTRNYVDYLGLEFCGEKIFLRKNTIQKLKYKQVKKAIKQLKNTQRVKRKKPKKLHNKVNKNRNNYFKRTLEIVSNSGVKNQVLKVTRDRNELKNKARLKK</sequence>
<dbReference type="GO" id="GO:0003964">
    <property type="term" value="F:RNA-directed DNA polymerase activity"/>
    <property type="evidence" value="ECO:0007669"/>
    <property type="project" value="UniProtKB-KW"/>
</dbReference>
<accession>A0A0G0C6Q0</accession>
<keyword evidence="2" id="KW-0808">Transferase</keyword>
<dbReference type="SUPFAM" id="SSF56672">
    <property type="entry name" value="DNA/RNA polymerases"/>
    <property type="match status" value="1"/>
</dbReference>
<dbReference type="PANTHER" id="PTHR34047">
    <property type="entry name" value="NUCLEAR INTRON MATURASE 1, MITOCHONDRIAL-RELATED"/>
    <property type="match status" value="1"/>
</dbReference>
<gene>
    <name evidence="2" type="ORF">UR70_C0018G0006</name>
</gene>
<keyword evidence="2" id="KW-0695">RNA-directed DNA polymerase</keyword>
<evidence type="ECO:0000313" key="3">
    <source>
        <dbReference type="Proteomes" id="UP000034923"/>
    </source>
</evidence>
<proteinExistence type="predicted"/>
<dbReference type="InterPro" id="IPR051083">
    <property type="entry name" value="GrpII_Intron_Splice-Mob/Def"/>
</dbReference>
<reference evidence="2 3" key="1">
    <citation type="journal article" date="2015" name="Nature">
        <title>rRNA introns, odd ribosomes, and small enigmatic genomes across a large radiation of phyla.</title>
        <authorList>
            <person name="Brown C.T."/>
            <person name="Hug L.A."/>
            <person name="Thomas B.C."/>
            <person name="Sharon I."/>
            <person name="Castelle C.J."/>
            <person name="Singh A."/>
            <person name="Wilkins M.J."/>
            <person name="Williams K.H."/>
            <person name="Banfield J.F."/>
        </authorList>
    </citation>
    <scope>NUCLEOTIDE SEQUENCE [LARGE SCALE GENOMIC DNA]</scope>
</reference>
<dbReference type="InterPro" id="IPR000477">
    <property type="entry name" value="RT_dom"/>
</dbReference>
<evidence type="ECO:0000259" key="1">
    <source>
        <dbReference type="PROSITE" id="PS50878"/>
    </source>
</evidence>
<keyword evidence="2" id="KW-0548">Nucleotidyltransferase</keyword>
<evidence type="ECO:0000313" key="2">
    <source>
        <dbReference type="EMBL" id="KKP71816.1"/>
    </source>
</evidence>
<dbReference type="AlphaFoldDB" id="A0A0G0C6Q0"/>
<dbReference type="EMBL" id="LBQE01000018">
    <property type="protein sequence ID" value="KKP71816.1"/>
    <property type="molecule type" value="Genomic_DNA"/>
</dbReference>
<protein>
    <submittedName>
        <fullName evidence="2">RNA-directed DNA polymerase (Reverse transcriptase)</fullName>
    </submittedName>
</protein>
<dbReference type="InterPro" id="IPR043502">
    <property type="entry name" value="DNA/RNA_pol_sf"/>
</dbReference>
<dbReference type="PATRIC" id="fig|1618740.3.peg.553"/>